<evidence type="ECO:0000256" key="14">
    <source>
        <dbReference type="ARBA" id="ARBA00022741"/>
    </source>
</evidence>
<evidence type="ECO:0000256" key="7">
    <source>
        <dbReference type="ARBA" id="ARBA00004661"/>
    </source>
</evidence>
<evidence type="ECO:0000256" key="6">
    <source>
        <dbReference type="ARBA" id="ARBA00004496"/>
    </source>
</evidence>
<dbReference type="GO" id="GO:0009423">
    <property type="term" value="P:chorismate biosynthetic process"/>
    <property type="evidence" value="ECO:0007669"/>
    <property type="project" value="UniProtKB-UniRule"/>
</dbReference>
<dbReference type="GO" id="GO:0005737">
    <property type="term" value="C:cytoplasm"/>
    <property type="evidence" value="ECO:0007669"/>
    <property type="project" value="UniProtKB-SubCell"/>
</dbReference>
<evidence type="ECO:0000259" key="22">
    <source>
        <dbReference type="Pfam" id="PF24621"/>
    </source>
</evidence>
<dbReference type="PIRSF" id="PIRSF001455">
    <property type="entry name" value="DHQ_synth"/>
    <property type="match status" value="1"/>
</dbReference>
<evidence type="ECO:0000256" key="15">
    <source>
        <dbReference type="ARBA" id="ARBA00022833"/>
    </source>
</evidence>
<protein>
    <recommendedName>
        <fullName evidence="10 20">3-dehydroquinate synthase</fullName>
        <ecNumber evidence="9 20">4.2.3.4</ecNumber>
    </recommendedName>
</protein>
<evidence type="ECO:0000256" key="1">
    <source>
        <dbReference type="ARBA" id="ARBA00001393"/>
    </source>
</evidence>
<comment type="similarity">
    <text evidence="8">Belongs to the sugar phosphate cyclases superfamily. Dehydroquinate synthase family.</text>
</comment>
<evidence type="ECO:0000256" key="17">
    <source>
        <dbReference type="ARBA" id="ARBA00023141"/>
    </source>
</evidence>
<dbReference type="EMBL" id="AP019860">
    <property type="protein sequence ID" value="BBM87223.1"/>
    <property type="molecule type" value="Genomic_DNA"/>
</dbReference>
<evidence type="ECO:0000256" key="8">
    <source>
        <dbReference type="ARBA" id="ARBA00005412"/>
    </source>
</evidence>
<dbReference type="PANTHER" id="PTHR43622">
    <property type="entry name" value="3-DEHYDROQUINATE SYNTHASE"/>
    <property type="match status" value="1"/>
</dbReference>
<comment type="cofactor">
    <cofactor evidence="3">
        <name>Co(2+)</name>
        <dbReference type="ChEBI" id="CHEBI:48828"/>
    </cofactor>
</comment>
<evidence type="ECO:0000256" key="19">
    <source>
        <dbReference type="ARBA" id="ARBA00023285"/>
    </source>
</evidence>
<keyword evidence="17" id="KW-0057">Aromatic amino acid biosynthesis</keyword>
<dbReference type="Pfam" id="PF01761">
    <property type="entry name" value="DHQ_synthase"/>
    <property type="match status" value="1"/>
</dbReference>
<keyword evidence="12" id="KW-0028">Amino-acid biosynthesis</keyword>
<comment type="function">
    <text evidence="5">Catalyzes the conversion of 3-deoxy-D-arabino-heptulosonate 7-phosphate (DAHP) to dehydroquinate (DHQ).</text>
</comment>
<evidence type="ECO:0000256" key="5">
    <source>
        <dbReference type="ARBA" id="ARBA00003485"/>
    </source>
</evidence>
<keyword evidence="13" id="KW-0479">Metal-binding</keyword>
<dbReference type="GO" id="GO:0003856">
    <property type="term" value="F:3-dehydroquinate synthase activity"/>
    <property type="evidence" value="ECO:0007669"/>
    <property type="project" value="UniProtKB-UniRule"/>
</dbReference>
<comment type="pathway">
    <text evidence="7">Metabolic intermediate biosynthesis; chorismate biosynthesis; chorismate from D-erythrose 4-phosphate and phosphoenolpyruvate: step 2/7.</text>
</comment>
<keyword evidence="16" id="KW-0520">NAD</keyword>
<dbReference type="InterPro" id="IPR030963">
    <property type="entry name" value="DHQ_synth_fam"/>
</dbReference>
<dbReference type="RefSeq" id="WP_151971249.1">
    <property type="nucleotide sequence ID" value="NZ_AP019860.1"/>
</dbReference>
<dbReference type="FunFam" id="3.40.50.1970:FF:000007">
    <property type="entry name" value="Pentafunctional AROM polypeptide"/>
    <property type="match status" value="1"/>
</dbReference>
<keyword evidence="18" id="KW-0456">Lyase</keyword>
<dbReference type="GO" id="GO:0009073">
    <property type="term" value="P:aromatic amino acid family biosynthetic process"/>
    <property type="evidence" value="ECO:0007669"/>
    <property type="project" value="UniProtKB-KW"/>
</dbReference>
<evidence type="ECO:0000256" key="13">
    <source>
        <dbReference type="ARBA" id="ARBA00022723"/>
    </source>
</evidence>
<comment type="subcellular location">
    <subcellularLocation>
        <location evidence="6">Cytoplasm</location>
    </subcellularLocation>
</comment>
<dbReference type="InterPro" id="IPR050071">
    <property type="entry name" value="Dehydroquinate_synthase"/>
</dbReference>
<evidence type="ECO:0000256" key="20">
    <source>
        <dbReference type="NCBIfam" id="TIGR01357"/>
    </source>
</evidence>
<reference evidence="23 24" key="1">
    <citation type="submission" date="2019-08" db="EMBL/GenBank/DDBJ databases">
        <title>Complete genome sequence of Candidatus Uab amorphum.</title>
        <authorList>
            <person name="Shiratori T."/>
            <person name="Suzuki S."/>
            <person name="Kakizawa Y."/>
            <person name="Ishida K."/>
        </authorList>
    </citation>
    <scope>NUCLEOTIDE SEQUENCE [LARGE SCALE GENOMIC DNA]</scope>
    <source>
        <strain evidence="23 24">SRT547</strain>
    </source>
</reference>
<evidence type="ECO:0000256" key="16">
    <source>
        <dbReference type="ARBA" id="ARBA00023027"/>
    </source>
</evidence>
<dbReference type="AlphaFoldDB" id="A0A5S9ISA3"/>
<evidence type="ECO:0000256" key="11">
    <source>
        <dbReference type="ARBA" id="ARBA00022490"/>
    </source>
</evidence>
<sequence length="358" mass="39402">MLTISVSIPGESVKEYNIFIGESFDDKQILSLLSAKKTMLIADNKAFEYHKGLLPSILQHSATYIVCDAEKSKNLHEIEKITTWAIENGFDRDAQVVSFGGGAVGDLAGFFASIYMRGVPFIQIPTTLLAQVDASVGGKTAVNACKAKNLIGSFCQPKAVVVHTKVLHSLPERELRSGMAEAMKMGVIASEELFVLTQKSLANGFTQMPDIVAQSVRLKMKIVRDDERDVGKRMWLNLGHTTAHAIESVTNYTSYLHGEAVAFGCIVSANVGHELGVCSNDTVKRVEDAFRHIIANLTFDHLVADDITTAMKYDKKRKGDEIRFIVPLQIGKVQVVDDIDLNIVRKTIEKLIAKYSNV</sequence>
<evidence type="ECO:0000313" key="23">
    <source>
        <dbReference type="EMBL" id="BBM87223.1"/>
    </source>
</evidence>
<dbReference type="CDD" id="cd08195">
    <property type="entry name" value="DHQS"/>
    <property type="match status" value="1"/>
</dbReference>
<dbReference type="SUPFAM" id="SSF56796">
    <property type="entry name" value="Dehydroquinate synthase-like"/>
    <property type="match status" value="1"/>
</dbReference>
<evidence type="ECO:0000256" key="18">
    <source>
        <dbReference type="ARBA" id="ARBA00023239"/>
    </source>
</evidence>
<dbReference type="GO" id="GO:0046872">
    <property type="term" value="F:metal ion binding"/>
    <property type="evidence" value="ECO:0007669"/>
    <property type="project" value="UniProtKB-KW"/>
</dbReference>
<evidence type="ECO:0000256" key="10">
    <source>
        <dbReference type="ARBA" id="ARBA00017684"/>
    </source>
</evidence>
<comment type="cofactor">
    <cofactor evidence="4">
        <name>Zn(2+)</name>
        <dbReference type="ChEBI" id="CHEBI:29105"/>
    </cofactor>
</comment>
<evidence type="ECO:0000256" key="4">
    <source>
        <dbReference type="ARBA" id="ARBA00001947"/>
    </source>
</evidence>
<dbReference type="InterPro" id="IPR016037">
    <property type="entry name" value="DHQ_synth_AroB"/>
</dbReference>
<dbReference type="Gene3D" id="1.20.1090.10">
    <property type="entry name" value="Dehydroquinate synthase-like - alpha domain"/>
    <property type="match status" value="1"/>
</dbReference>
<keyword evidence="14" id="KW-0547">Nucleotide-binding</keyword>
<dbReference type="EC" id="4.2.3.4" evidence="9 20"/>
<dbReference type="InterPro" id="IPR056179">
    <property type="entry name" value="DHQS_C"/>
</dbReference>
<comment type="cofactor">
    <cofactor evidence="2">
        <name>NAD(+)</name>
        <dbReference type="ChEBI" id="CHEBI:57540"/>
    </cofactor>
</comment>
<dbReference type="Gene3D" id="3.40.50.1970">
    <property type="match status" value="1"/>
</dbReference>
<dbReference type="PANTHER" id="PTHR43622:SF7">
    <property type="entry name" value="3-DEHYDROQUINATE SYNTHASE, CHLOROPLASTIC"/>
    <property type="match status" value="1"/>
</dbReference>
<dbReference type="NCBIfam" id="TIGR01357">
    <property type="entry name" value="aroB"/>
    <property type="match status" value="1"/>
</dbReference>
<dbReference type="InterPro" id="IPR030960">
    <property type="entry name" value="DHQS/DOIS_N"/>
</dbReference>
<comment type="catalytic activity">
    <reaction evidence="1">
        <text>7-phospho-2-dehydro-3-deoxy-D-arabino-heptonate = 3-dehydroquinate + phosphate</text>
        <dbReference type="Rhea" id="RHEA:21968"/>
        <dbReference type="ChEBI" id="CHEBI:32364"/>
        <dbReference type="ChEBI" id="CHEBI:43474"/>
        <dbReference type="ChEBI" id="CHEBI:58394"/>
        <dbReference type="EC" id="4.2.3.4"/>
    </reaction>
</comment>
<proteinExistence type="inferred from homology"/>
<feature type="domain" description="3-dehydroquinate synthase N-terminal" evidence="21">
    <location>
        <begin position="64"/>
        <end position="176"/>
    </location>
</feature>
<evidence type="ECO:0000256" key="9">
    <source>
        <dbReference type="ARBA" id="ARBA00013031"/>
    </source>
</evidence>
<keyword evidence="15" id="KW-0862">Zinc</keyword>
<dbReference type="KEGG" id="uam:UABAM_05626"/>
<evidence type="ECO:0000259" key="21">
    <source>
        <dbReference type="Pfam" id="PF01761"/>
    </source>
</evidence>
<evidence type="ECO:0000256" key="3">
    <source>
        <dbReference type="ARBA" id="ARBA00001941"/>
    </source>
</evidence>
<feature type="domain" description="3-dehydroquinate synthase C-terminal" evidence="22">
    <location>
        <begin position="178"/>
        <end position="316"/>
    </location>
</feature>
<gene>
    <name evidence="23" type="ORF">UABAM_05626</name>
</gene>
<dbReference type="OrthoDB" id="9806583at2"/>
<accession>A0A5S9ISA3</accession>
<dbReference type="Proteomes" id="UP000326354">
    <property type="component" value="Chromosome"/>
</dbReference>
<keyword evidence="11" id="KW-0963">Cytoplasm</keyword>
<organism evidence="23 24">
    <name type="scientific">Uabimicrobium amorphum</name>
    <dbReference type="NCBI Taxonomy" id="2596890"/>
    <lineage>
        <taxon>Bacteria</taxon>
        <taxon>Pseudomonadati</taxon>
        <taxon>Planctomycetota</taxon>
        <taxon>Candidatus Uabimicrobiia</taxon>
        <taxon>Candidatus Uabimicrobiales</taxon>
        <taxon>Candidatus Uabimicrobiaceae</taxon>
        <taxon>Candidatus Uabimicrobium</taxon>
    </lineage>
</organism>
<dbReference type="GO" id="GO:0000166">
    <property type="term" value="F:nucleotide binding"/>
    <property type="evidence" value="ECO:0007669"/>
    <property type="project" value="UniProtKB-KW"/>
</dbReference>
<keyword evidence="19" id="KW-0170">Cobalt</keyword>
<name>A0A5S9ISA3_UABAM</name>
<dbReference type="GO" id="GO:0008652">
    <property type="term" value="P:amino acid biosynthetic process"/>
    <property type="evidence" value="ECO:0007669"/>
    <property type="project" value="UniProtKB-KW"/>
</dbReference>
<keyword evidence="24" id="KW-1185">Reference proteome</keyword>
<evidence type="ECO:0000256" key="2">
    <source>
        <dbReference type="ARBA" id="ARBA00001911"/>
    </source>
</evidence>
<dbReference type="Pfam" id="PF24621">
    <property type="entry name" value="DHQS_C"/>
    <property type="match status" value="1"/>
</dbReference>
<evidence type="ECO:0000313" key="24">
    <source>
        <dbReference type="Proteomes" id="UP000326354"/>
    </source>
</evidence>
<evidence type="ECO:0000256" key="12">
    <source>
        <dbReference type="ARBA" id="ARBA00022605"/>
    </source>
</evidence>